<dbReference type="Gene3D" id="3.40.50.1950">
    <property type="entry name" value="Flavin prenyltransferase-like"/>
    <property type="match status" value="1"/>
</dbReference>
<sequence>MDLKDKKIGFAMCGSFCTFKKAMAAARAVKECGADIMPIMSETSYNTDTRFGTAEDFRNELKEITGKDIISTIKDAEPLGPKAMLDILVIIPCTGNTLAKLANGIADSSVTLAAKAHLRNCRPLVIAVSTNDGLGAAAQNIGKLLARRHIYFVPFGQDDCIHKPNSLVANFTLLPETIEAALDGRQLQPILG</sequence>
<reference evidence="2" key="2">
    <citation type="journal article" date="2021" name="PeerJ">
        <title>Extensive microbial diversity within the chicken gut microbiome revealed by metagenomics and culture.</title>
        <authorList>
            <person name="Gilroy R."/>
            <person name="Ravi A."/>
            <person name="Getino M."/>
            <person name="Pursley I."/>
            <person name="Horton D.L."/>
            <person name="Alikhan N.F."/>
            <person name="Baker D."/>
            <person name="Gharbi K."/>
            <person name="Hall N."/>
            <person name="Watson M."/>
            <person name="Adriaenssens E.M."/>
            <person name="Foster-Nyarko E."/>
            <person name="Jarju S."/>
            <person name="Secka A."/>
            <person name="Antonio M."/>
            <person name="Oren A."/>
            <person name="Chaudhuri R.R."/>
            <person name="La Ragione R."/>
            <person name="Hildebrand F."/>
            <person name="Pallen M.J."/>
        </authorList>
    </citation>
    <scope>NUCLEOTIDE SEQUENCE</scope>
    <source>
        <strain evidence="2">USAMLcec3-3695</strain>
    </source>
</reference>
<dbReference type="NCBIfam" id="NF006161">
    <property type="entry name" value="PRK08305.1"/>
    <property type="match status" value="1"/>
</dbReference>
<dbReference type="Proteomes" id="UP000824109">
    <property type="component" value="Unassembled WGS sequence"/>
</dbReference>
<evidence type="ECO:0000259" key="1">
    <source>
        <dbReference type="Pfam" id="PF02441"/>
    </source>
</evidence>
<dbReference type="Pfam" id="PF02441">
    <property type="entry name" value="Flavoprotein"/>
    <property type="match status" value="1"/>
</dbReference>
<dbReference type="InterPro" id="IPR036551">
    <property type="entry name" value="Flavin_trans-like"/>
</dbReference>
<protein>
    <submittedName>
        <fullName evidence="2">Dipicolinate synthase subunit B</fullName>
    </submittedName>
</protein>
<dbReference type="GO" id="GO:0003824">
    <property type="term" value="F:catalytic activity"/>
    <property type="evidence" value="ECO:0007669"/>
    <property type="project" value="InterPro"/>
</dbReference>
<organism evidence="2 3">
    <name type="scientific">Candidatus Ornithomonoglobus merdipullorum</name>
    <dbReference type="NCBI Taxonomy" id="2840895"/>
    <lineage>
        <taxon>Bacteria</taxon>
        <taxon>Bacillati</taxon>
        <taxon>Bacillota</taxon>
        <taxon>Clostridia</taxon>
        <taxon>Candidatus Ornithomonoglobus</taxon>
    </lineage>
</organism>
<dbReference type="AlphaFoldDB" id="A0A9D1MEB0"/>
<reference evidence="2" key="1">
    <citation type="submission" date="2020-10" db="EMBL/GenBank/DDBJ databases">
        <authorList>
            <person name="Gilroy R."/>
        </authorList>
    </citation>
    <scope>NUCLEOTIDE SEQUENCE</scope>
    <source>
        <strain evidence="2">USAMLcec3-3695</strain>
    </source>
</reference>
<proteinExistence type="predicted"/>
<name>A0A9D1MEB0_9FIRM</name>
<dbReference type="InterPro" id="IPR003382">
    <property type="entry name" value="Flavoprotein"/>
</dbReference>
<dbReference type="PIRSF" id="PIRSF001390">
    <property type="entry name" value="Dipicolinate_synth_subunit_B"/>
    <property type="match status" value="1"/>
</dbReference>
<evidence type="ECO:0000313" key="2">
    <source>
        <dbReference type="EMBL" id="HIU58443.1"/>
    </source>
</evidence>
<dbReference type="EMBL" id="DVNB01000123">
    <property type="protein sequence ID" value="HIU58443.1"/>
    <property type="molecule type" value="Genomic_DNA"/>
</dbReference>
<evidence type="ECO:0000313" key="3">
    <source>
        <dbReference type="Proteomes" id="UP000824109"/>
    </source>
</evidence>
<dbReference type="InterPro" id="IPR014214">
    <property type="entry name" value="Dipicolinic_acid_synth_B"/>
</dbReference>
<comment type="caution">
    <text evidence="2">The sequence shown here is derived from an EMBL/GenBank/DDBJ whole genome shotgun (WGS) entry which is preliminary data.</text>
</comment>
<accession>A0A9D1MEB0</accession>
<feature type="domain" description="Flavoprotein" evidence="1">
    <location>
        <begin position="6"/>
        <end position="168"/>
    </location>
</feature>
<gene>
    <name evidence="2" type="ORF">IAA61_11615</name>
</gene>
<dbReference type="NCBIfam" id="TIGR02852">
    <property type="entry name" value="spore_dpaB"/>
    <property type="match status" value="1"/>
</dbReference>
<dbReference type="SUPFAM" id="SSF52507">
    <property type="entry name" value="Homo-oligomeric flavin-containing Cys decarboxylases, HFCD"/>
    <property type="match status" value="1"/>
</dbReference>